<dbReference type="Proteomes" id="UP000298327">
    <property type="component" value="Unassembled WGS sequence"/>
</dbReference>
<accession>A0A4Y9XR44</accession>
<keyword evidence="2" id="KW-1185">Reference proteome</keyword>
<dbReference type="EMBL" id="SEOQ01001343">
    <property type="protein sequence ID" value="TFY52248.1"/>
    <property type="molecule type" value="Genomic_DNA"/>
</dbReference>
<gene>
    <name evidence="1" type="ORF">EVG20_g10634</name>
</gene>
<name>A0A4Y9XR44_9AGAM</name>
<organism evidence="1 2">
    <name type="scientific">Dentipellis fragilis</name>
    <dbReference type="NCBI Taxonomy" id="205917"/>
    <lineage>
        <taxon>Eukaryota</taxon>
        <taxon>Fungi</taxon>
        <taxon>Dikarya</taxon>
        <taxon>Basidiomycota</taxon>
        <taxon>Agaricomycotina</taxon>
        <taxon>Agaricomycetes</taxon>
        <taxon>Russulales</taxon>
        <taxon>Hericiaceae</taxon>
        <taxon>Dentipellis</taxon>
    </lineage>
</organism>
<sequence>MSRHHCMVREYAGGRLVGVFQTKAECANFGRGFLACGVHAFDDSVAVSERDLLRMDDCTGSMEQAQDYRHAEQPGGRVCFLSSVCVVLPDTVVHILEWEESAGPGSDCLASCARVAFKLQFEARHTRTDRSQE</sequence>
<evidence type="ECO:0000313" key="1">
    <source>
        <dbReference type="EMBL" id="TFY52248.1"/>
    </source>
</evidence>
<evidence type="ECO:0000313" key="2">
    <source>
        <dbReference type="Proteomes" id="UP000298327"/>
    </source>
</evidence>
<dbReference type="AlphaFoldDB" id="A0A4Y9XR44"/>
<protein>
    <submittedName>
        <fullName evidence="1">Uncharacterized protein</fullName>
    </submittedName>
</protein>
<comment type="caution">
    <text evidence="1">The sequence shown here is derived from an EMBL/GenBank/DDBJ whole genome shotgun (WGS) entry which is preliminary data.</text>
</comment>
<reference evidence="1 2" key="1">
    <citation type="submission" date="2019-02" db="EMBL/GenBank/DDBJ databases">
        <title>Genome sequencing of the rare red list fungi Dentipellis fragilis.</title>
        <authorList>
            <person name="Buettner E."/>
            <person name="Kellner H."/>
        </authorList>
    </citation>
    <scope>NUCLEOTIDE SEQUENCE [LARGE SCALE GENOMIC DNA]</scope>
    <source>
        <strain evidence="1 2">DSM 105465</strain>
    </source>
</reference>
<proteinExistence type="predicted"/>